<sequence>MAAQLYKTESGRLFHAGAIALITVGLPARGKTHVSRSLCRFLRWLGVPTKVFHVGEYRRKLIHRSVSHDFFDPANEETAPERLQAANQALEDMVAYLLQGGQVGIYDGSNLTADRRQYIQDRLEEDNIQTVFIESMCTDERIVDENIRTVKVSSTDYQGWEIEKAVQDFKARVKTATPYYQTIEDESQSYIKLINIDQQIITNRIQGFLPSRLVFYLMNLHTAPRAIYLARNAMSTDEQNYKADPSLTQEGQTHAKRLYDVLMARRQTRASEGYLASTKPLKIWTSIRQSTHATADYFPHEQIRQRKSLAALHPGVYDGLTPEEIKTQHPEEYAARQKDPYRHRYPRGESYHDLAIRLEPVILELEHEKQDVLIIAHESVLQCLYAYFCGYQPAEAIPSIQMPRNILLEIRPSAYGSKEERIEILPNDSTSS</sequence>
<proteinExistence type="predicted"/>
<reference evidence="4" key="1">
    <citation type="submission" date="2022-07" db="EMBL/GenBank/DDBJ databases">
        <title>Phylogenomic reconstructions and comparative analyses of Kickxellomycotina fungi.</title>
        <authorList>
            <person name="Reynolds N.K."/>
            <person name="Stajich J.E."/>
            <person name="Barry K."/>
            <person name="Grigoriev I.V."/>
            <person name="Crous P."/>
            <person name="Smith M.E."/>
        </authorList>
    </citation>
    <scope>NUCLEOTIDE SEQUENCE</scope>
    <source>
        <strain evidence="4">RSA 1196</strain>
    </source>
</reference>
<dbReference type="Gene3D" id="3.40.50.300">
    <property type="entry name" value="P-loop containing nucleotide triphosphate hydrolases"/>
    <property type="match status" value="1"/>
</dbReference>
<feature type="domain" description="6-phosphofructo-2-kinase" evidence="3">
    <location>
        <begin position="9"/>
        <end position="224"/>
    </location>
</feature>
<accession>A0A9W8AWS3</accession>
<keyword evidence="2" id="KW-0067">ATP-binding</keyword>
<dbReference type="Pfam" id="PF00300">
    <property type="entry name" value="His_Phos_1"/>
    <property type="match status" value="1"/>
</dbReference>
<dbReference type="OrthoDB" id="267323at2759"/>
<evidence type="ECO:0000256" key="1">
    <source>
        <dbReference type="ARBA" id="ARBA00022741"/>
    </source>
</evidence>
<dbReference type="InterPro" id="IPR029033">
    <property type="entry name" value="His_PPase_superfam"/>
</dbReference>
<dbReference type="Proteomes" id="UP001150925">
    <property type="component" value="Unassembled WGS sequence"/>
</dbReference>
<dbReference type="InterPro" id="IPR027417">
    <property type="entry name" value="P-loop_NTPase"/>
</dbReference>
<name>A0A9W8AWS3_9FUNG</name>
<dbReference type="FunFam" id="3.40.50.300:FF:000644">
    <property type="entry name" value="GpmB, Fructose-2,6-bisphosphatase"/>
    <property type="match status" value="1"/>
</dbReference>
<keyword evidence="1" id="KW-0547">Nucleotide-binding</keyword>
<dbReference type="GO" id="GO:0005524">
    <property type="term" value="F:ATP binding"/>
    <property type="evidence" value="ECO:0007669"/>
    <property type="project" value="UniProtKB-KW"/>
</dbReference>
<dbReference type="GO" id="GO:0003873">
    <property type="term" value="F:6-phosphofructo-2-kinase activity"/>
    <property type="evidence" value="ECO:0007669"/>
    <property type="project" value="InterPro"/>
</dbReference>
<dbReference type="GO" id="GO:0004331">
    <property type="term" value="F:fructose-2,6-bisphosphate 2-phosphatase activity"/>
    <property type="evidence" value="ECO:0007669"/>
    <property type="project" value="TreeGrafter"/>
</dbReference>
<dbReference type="SUPFAM" id="SSF53254">
    <property type="entry name" value="Phosphoglycerate mutase-like"/>
    <property type="match status" value="1"/>
</dbReference>
<dbReference type="PRINTS" id="PR00991">
    <property type="entry name" value="6PFRUCTKNASE"/>
</dbReference>
<evidence type="ECO:0000313" key="4">
    <source>
        <dbReference type="EMBL" id="KAJ1966492.1"/>
    </source>
</evidence>
<keyword evidence="5" id="KW-1185">Reference proteome</keyword>
<dbReference type="PANTHER" id="PTHR10606">
    <property type="entry name" value="6-PHOSPHOFRUCTO-2-KINASE/FRUCTOSE-2,6-BISPHOSPHATASE"/>
    <property type="match status" value="1"/>
</dbReference>
<organism evidence="4 5">
    <name type="scientific">Dispira parvispora</name>
    <dbReference type="NCBI Taxonomy" id="1520584"/>
    <lineage>
        <taxon>Eukaryota</taxon>
        <taxon>Fungi</taxon>
        <taxon>Fungi incertae sedis</taxon>
        <taxon>Zoopagomycota</taxon>
        <taxon>Kickxellomycotina</taxon>
        <taxon>Dimargaritomycetes</taxon>
        <taxon>Dimargaritales</taxon>
        <taxon>Dimargaritaceae</taxon>
        <taxon>Dispira</taxon>
    </lineage>
</organism>
<dbReference type="GO" id="GO:0006003">
    <property type="term" value="P:fructose 2,6-bisphosphate metabolic process"/>
    <property type="evidence" value="ECO:0007669"/>
    <property type="project" value="InterPro"/>
</dbReference>
<dbReference type="InterPro" id="IPR013079">
    <property type="entry name" value="6Phosfructo_kin"/>
</dbReference>
<gene>
    <name evidence="4" type="ORF">IWQ62_002417</name>
</gene>
<dbReference type="GO" id="GO:0005829">
    <property type="term" value="C:cytosol"/>
    <property type="evidence" value="ECO:0007669"/>
    <property type="project" value="TreeGrafter"/>
</dbReference>
<dbReference type="Gene3D" id="3.40.50.1240">
    <property type="entry name" value="Phosphoglycerate mutase-like"/>
    <property type="match status" value="1"/>
</dbReference>
<comment type="caution">
    <text evidence="4">The sequence shown here is derived from an EMBL/GenBank/DDBJ whole genome shotgun (WGS) entry which is preliminary data.</text>
</comment>
<protein>
    <recommendedName>
        <fullName evidence="3">6-phosphofructo-2-kinase domain-containing protein</fullName>
    </recommendedName>
</protein>
<dbReference type="InterPro" id="IPR013078">
    <property type="entry name" value="His_Pase_superF_clade-1"/>
</dbReference>
<dbReference type="InterPro" id="IPR003094">
    <property type="entry name" value="6Pfruct_kin"/>
</dbReference>
<evidence type="ECO:0000313" key="5">
    <source>
        <dbReference type="Proteomes" id="UP001150925"/>
    </source>
</evidence>
<dbReference type="Pfam" id="PF01591">
    <property type="entry name" value="6PF2K"/>
    <property type="match status" value="1"/>
</dbReference>
<evidence type="ECO:0000256" key="2">
    <source>
        <dbReference type="ARBA" id="ARBA00022840"/>
    </source>
</evidence>
<dbReference type="SUPFAM" id="SSF52540">
    <property type="entry name" value="P-loop containing nucleoside triphosphate hydrolases"/>
    <property type="match status" value="1"/>
</dbReference>
<dbReference type="GO" id="GO:0006000">
    <property type="term" value="P:fructose metabolic process"/>
    <property type="evidence" value="ECO:0007669"/>
    <property type="project" value="InterPro"/>
</dbReference>
<dbReference type="PANTHER" id="PTHR10606:SF39">
    <property type="entry name" value="6-PHOSPHOFRUCTO-2-KINASE_FRUCTOSE-2,6-BISPHOSPHATASE YLR345W-RELATED"/>
    <property type="match status" value="1"/>
</dbReference>
<dbReference type="PIRSF" id="PIRSF000709">
    <property type="entry name" value="6PFK_2-Ptase"/>
    <property type="match status" value="1"/>
</dbReference>
<dbReference type="AlphaFoldDB" id="A0A9W8AWS3"/>
<evidence type="ECO:0000259" key="3">
    <source>
        <dbReference type="Pfam" id="PF01591"/>
    </source>
</evidence>
<dbReference type="EMBL" id="JANBPY010000508">
    <property type="protein sequence ID" value="KAJ1966492.1"/>
    <property type="molecule type" value="Genomic_DNA"/>
</dbReference>